<sequence>MRYNPDLKTKYEDLRAAGKPAKLAIVAIMRKLIEMANALVKADRLWVKKGA</sequence>
<protein>
    <recommendedName>
        <fullName evidence="3">Transposase</fullName>
    </recommendedName>
</protein>
<keyword evidence="2" id="KW-1185">Reference proteome</keyword>
<accession>A0A2G8RKQ6</accession>
<gene>
    <name evidence="1" type="ORF">P775_01330</name>
</gene>
<evidence type="ECO:0000313" key="1">
    <source>
        <dbReference type="EMBL" id="PIL22140.1"/>
    </source>
</evidence>
<evidence type="ECO:0000313" key="2">
    <source>
        <dbReference type="Proteomes" id="UP000231259"/>
    </source>
</evidence>
<proteinExistence type="predicted"/>
<reference evidence="1 2" key="1">
    <citation type="submission" date="2013-09" db="EMBL/GenBank/DDBJ databases">
        <title>Genome sequencing of Phaeobacter antarcticus sp. nov. SM1211.</title>
        <authorList>
            <person name="Zhang X.-Y."/>
            <person name="Liu C."/>
            <person name="Chen X.-L."/>
            <person name="Xie B.-B."/>
            <person name="Qin Q.-L."/>
            <person name="Rong J.-C."/>
            <person name="Zhang Y.-Z."/>
        </authorList>
    </citation>
    <scope>NUCLEOTIDE SEQUENCE [LARGE SCALE GENOMIC DNA]</scope>
    <source>
        <strain evidence="1 2">SM1211</strain>
    </source>
</reference>
<dbReference type="RefSeq" id="WP_245875516.1">
    <property type="nucleotide sequence ID" value="NZ_AWWI01000016.1"/>
</dbReference>
<dbReference type="EMBL" id="AWWI01000016">
    <property type="protein sequence ID" value="PIL22140.1"/>
    <property type="molecule type" value="Genomic_DNA"/>
</dbReference>
<name>A0A2G8RKQ6_9RHOB</name>
<dbReference type="Proteomes" id="UP000231259">
    <property type="component" value="Unassembled WGS sequence"/>
</dbReference>
<organism evidence="1 2">
    <name type="scientific">Puniceibacterium antarcticum</name>
    <dbReference type="NCBI Taxonomy" id="1206336"/>
    <lineage>
        <taxon>Bacteria</taxon>
        <taxon>Pseudomonadati</taxon>
        <taxon>Pseudomonadota</taxon>
        <taxon>Alphaproteobacteria</taxon>
        <taxon>Rhodobacterales</taxon>
        <taxon>Paracoccaceae</taxon>
        <taxon>Puniceibacterium</taxon>
    </lineage>
</organism>
<comment type="caution">
    <text evidence="1">The sequence shown here is derived from an EMBL/GenBank/DDBJ whole genome shotgun (WGS) entry which is preliminary data.</text>
</comment>
<dbReference type="AlphaFoldDB" id="A0A2G8RKQ6"/>
<evidence type="ECO:0008006" key="3">
    <source>
        <dbReference type="Google" id="ProtNLM"/>
    </source>
</evidence>